<dbReference type="Pfam" id="PF00490">
    <property type="entry name" value="ALAD"/>
    <property type="match status" value="1"/>
</dbReference>
<gene>
    <name evidence="13" type="primary">hemB</name>
    <name evidence="13" type="ORF">F7D14_16555</name>
</gene>
<dbReference type="CDD" id="cd04823">
    <property type="entry name" value="ALAD_PBGS_aspartate_rich"/>
    <property type="match status" value="1"/>
</dbReference>
<name>A0A6B8M260_9HYPH</name>
<dbReference type="EC" id="4.2.1.24" evidence="3 11"/>
<comment type="catalytic activity">
    <reaction evidence="8 11">
        <text>2 5-aminolevulinate = porphobilinogen + 2 H2O + H(+)</text>
        <dbReference type="Rhea" id="RHEA:24064"/>
        <dbReference type="ChEBI" id="CHEBI:15377"/>
        <dbReference type="ChEBI" id="CHEBI:15378"/>
        <dbReference type="ChEBI" id="CHEBI:58126"/>
        <dbReference type="ChEBI" id="CHEBI:356416"/>
        <dbReference type="EC" id="4.2.1.24"/>
    </reaction>
</comment>
<dbReference type="SMART" id="SM01004">
    <property type="entry name" value="ALAD"/>
    <property type="match status" value="1"/>
</dbReference>
<dbReference type="UniPathway" id="UPA00251">
    <property type="reaction ID" value="UER00318"/>
</dbReference>
<dbReference type="AlphaFoldDB" id="A0A6B8M260"/>
<keyword evidence="10" id="KW-0479">Metal-binding</keyword>
<protein>
    <recommendedName>
        <fullName evidence="4 11">Delta-aminolevulinic acid dehydratase</fullName>
        <ecNumber evidence="3 11">4.2.1.24</ecNumber>
    </recommendedName>
</protein>
<comment type="subunit">
    <text evidence="11">Homooctamer.</text>
</comment>
<comment type="pathway">
    <text evidence="1">Porphyrin-containing compound metabolism; protoporphyrin-IX biosynthesis; coproporphyrinogen-III from 5-aminolevulinate: step 1/4.</text>
</comment>
<dbReference type="PANTHER" id="PTHR11458">
    <property type="entry name" value="DELTA-AMINOLEVULINIC ACID DEHYDRATASE"/>
    <property type="match status" value="1"/>
</dbReference>
<proteinExistence type="inferred from homology"/>
<dbReference type="InterPro" id="IPR030656">
    <property type="entry name" value="ALAD_AS"/>
</dbReference>
<dbReference type="PANTHER" id="PTHR11458:SF0">
    <property type="entry name" value="DELTA-AMINOLEVULINIC ACID DEHYDRATASE"/>
    <property type="match status" value="1"/>
</dbReference>
<dbReference type="PRINTS" id="PR00144">
    <property type="entry name" value="DALDHYDRTASE"/>
</dbReference>
<keyword evidence="10" id="KW-0460">Magnesium</keyword>
<dbReference type="KEGG" id="mpar:F7D14_16555"/>
<dbReference type="RefSeq" id="WP_016920557.1">
    <property type="nucleotide sequence ID" value="NZ_CP044331.1"/>
</dbReference>
<dbReference type="PIRSF" id="PIRSF001415">
    <property type="entry name" value="Porphbilin_synth"/>
    <property type="match status" value="1"/>
</dbReference>
<keyword evidence="6 11" id="KW-0456">Lyase</keyword>
<dbReference type="PROSITE" id="PS00169">
    <property type="entry name" value="D_ALA_DEHYDRATASE"/>
    <property type="match status" value="1"/>
</dbReference>
<evidence type="ECO:0000256" key="12">
    <source>
        <dbReference type="RuleBase" id="RU004161"/>
    </source>
</evidence>
<evidence type="ECO:0000256" key="2">
    <source>
        <dbReference type="ARBA" id="ARBA00008055"/>
    </source>
</evidence>
<reference evidence="13 14" key="1">
    <citation type="submission" date="2019-09" db="EMBL/GenBank/DDBJ databases">
        <title>Isolation and complete genome sequencing of Methylocystis species.</title>
        <authorList>
            <person name="Rumah B.L."/>
            <person name="Stead C.E."/>
            <person name="Stevens B.C."/>
            <person name="Minton N.P."/>
            <person name="Grosse-Honebrink A."/>
            <person name="Zhang Y."/>
        </authorList>
    </citation>
    <scope>NUCLEOTIDE SEQUENCE [LARGE SCALE GENOMIC DNA]</scope>
    <source>
        <strain evidence="13 14">BRCS2</strain>
    </source>
</reference>
<evidence type="ECO:0000256" key="1">
    <source>
        <dbReference type="ARBA" id="ARBA00004694"/>
    </source>
</evidence>
<evidence type="ECO:0000313" key="14">
    <source>
        <dbReference type="Proteomes" id="UP000422569"/>
    </source>
</evidence>
<keyword evidence="14" id="KW-1185">Reference proteome</keyword>
<dbReference type="GO" id="GO:0006782">
    <property type="term" value="P:protoporphyrinogen IX biosynthetic process"/>
    <property type="evidence" value="ECO:0007669"/>
    <property type="project" value="UniProtKB-UniPathway"/>
</dbReference>
<dbReference type="SUPFAM" id="SSF51569">
    <property type="entry name" value="Aldolase"/>
    <property type="match status" value="1"/>
</dbReference>
<dbReference type="EMBL" id="CP044331">
    <property type="protein sequence ID" value="QGM98937.1"/>
    <property type="molecule type" value="Genomic_DNA"/>
</dbReference>
<organism evidence="13 14">
    <name type="scientific">Methylocystis parvus</name>
    <dbReference type="NCBI Taxonomy" id="134"/>
    <lineage>
        <taxon>Bacteria</taxon>
        <taxon>Pseudomonadati</taxon>
        <taxon>Pseudomonadota</taxon>
        <taxon>Alphaproteobacteria</taxon>
        <taxon>Hyphomicrobiales</taxon>
        <taxon>Methylocystaceae</taxon>
        <taxon>Methylocystis</taxon>
    </lineage>
</organism>
<dbReference type="NCBIfam" id="NF006762">
    <property type="entry name" value="PRK09283.1"/>
    <property type="match status" value="1"/>
</dbReference>
<feature type="active site" description="Schiff-base intermediate with substrate" evidence="9">
    <location>
        <position position="206"/>
    </location>
</feature>
<evidence type="ECO:0000256" key="7">
    <source>
        <dbReference type="ARBA" id="ARBA00023244"/>
    </source>
</evidence>
<dbReference type="Proteomes" id="UP000422569">
    <property type="component" value="Chromosome"/>
</dbReference>
<feature type="binding site" evidence="10">
    <location>
        <position position="245"/>
    </location>
    <ligand>
        <name>Mg(2+)</name>
        <dbReference type="ChEBI" id="CHEBI:18420"/>
    </ligand>
</feature>
<keyword evidence="5" id="KW-0350">Heme biosynthesis</keyword>
<dbReference type="InterPro" id="IPR013785">
    <property type="entry name" value="Aldolase_TIM"/>
</dbReference>
<dbReference type="GO" id="GO:0004655">
    <property type="term" value="F:porphobilinogen synthase activity"/>
    <property type="evidence" value="ECO:0007669"/>
    <property type="project" value="UniProtKB-EC"/>
</dbReference>
<sequence>MMDRETSSARLPLVQRPRRNRKSDWSRRLVRENRLDVSDLIWPVFLIEGEGCREAVSSMPGVYRQSIDLTVAAIVEAAAFGVPAVALFPNTDPALRDEKASVALDPDNLVCRACRAIKEAAPDIGVITDVALDPYTSHGHDGLLVGEEIVNDETVSVLARQAVTQARAGADIIAPSDMMDGRVGAIRSALDSEGFQNVQIMSYAAKYASAFYGPFRDAIGTSKTLRGDKRAYQMDPANTDEALREVALDLEQGADMVMVKPGMPYLDIIHRVAETFHAPTFAYQVSGEYAMIMAAAQNGWLDEERAIMESLLAFKRAGASGVLTYFAPRAARLLQEA</sequence>
<dbReference type="Gene3D" id="3.20.20.70">
    <property type="entry name" value="Aldolase class I"/>
    <property type="match status" value="1"/>
</dbReference>
<dbReference type="GO" id="GO:0005829">
    <property type="term" value="C:cytosol"/>
    <property type="evidence" value="ECO:0007669"/>
    <property type="project" value="TreeGrafter"/>
</dbReference>
<evidence type="ECO:0000256" key="11">
    <source>
        <dbReference type="RuleBase" id="RU000515"/>
    </source>
</evidence>
<feature type="active site" description="Schiff-base intermediate with substrate" evidence="9">
    <location>
        <position position="260"/>
    </location>
</feature>
<evidence type="ECO:0000256" key="3">
    <source>
        <dbReference type="ARBA" id="ARBA00012053"/>
    </source>
</evidence>
<evidence type="ECO:0000256" key="4">
    <source>
        <dbReference type="ARBA" id="ARBA00020771"/>
    </source>
</evidence>
<evidence type="ECO:0000256" key="10">
    <source>
        <dbReference type="PIRSR" id="PIRSR001415-5"/>
    </source>
</evidence>
<evidence type="ECO:0000313" key="13">
    <source>
        <dbReference type="EMBL" id="QGM98937.1"/>
    </source>
</evidence>
<evidence type="ECO:0000256" key="9">
    <source>
        <dbReference type="PIRSR" id="PIRSR001415-1"/>
    </source>
</evidence>
<keyword evidence="7 11" id="KW-0627">Porphyrin biosynthesis</keyword>
<accession>A0A6B8M260</accession>
<dbReference type="InterPro" id="IPR001731">
    <property type="entry name" value="ALAD"/>
</dbReference>
<evidence type="ECO:0000256" key="6">
    <source>
        <dbReference type="ARBA" id="ARBA00023239"/>
    </source>
</evidence>
<evidence type="ECO:0000256" key="5">
    <source>
        <dbReference type="ARBA" id="ARBA00023133"/>
    </source>
</evidence>
<comment type="similarity">
    <text evidence="2 12">Belongs to the ALAD family.</text>
</comment>
<dbReference type="GO" id="GO:0008270">
    <property type="term" value="F:zinc ion binding"/>
    <property type="evidence" value="ECO:0007669"/>
    <property type="project" value="TreeGrafter"/>
</dbReference>
<dbReference type="FunFam" id="3.20.20.70:FF:000019">
    <property type="entry name" value="Delta-aminolevulinic acid dehydratase"/>
    <property type="match status" value="1"/>
</dbReference>
<evidence type="ECO:0000256" key="8">
    <source>
        <dbReference type="ARBA" id="ARBA00047651"/>
    </source>
</evidence>